<comment type="pathway">
    <text evidence="1">Lipid metabolism; fatty acid biosynthesis.</text>
</comment>
<evidence type="ECO:0000313" key="13">
    <source>
        <dbReference type="Proteomes" id="UP000183995"/>
    </source>
</evidence>
<dbReference type="InterPro" id="IPR002347">
    <property type="entry name" value="SDR_fam"/>
</dbReference>
<dbReference type="Gene3D" id="1.10.8.400">
    <property type="entry name" value="Enoyl acyl carrier protein reductase"/>
    <property type="match status" value="1"/>
</dbReference>
<dbReference type="GO" id="GO:0004318">
    <property type="term" value="F:enoyl-[acyl-carrier-protein] reductase (NADH) activity"/>
    <property type="evidence" value="ECO:0007669"/>
    <property type="project" value="UniProtKB-EC"/>
</dbReference>
<evidence type="ECO:0000256" key="4">
    <source>
        <dbReference type="ARBA" id="ARBA00022832"/>
    </source>
</evidence>
<feature type="active site" description="Proton acceptor" evidence="9">
    <location>
        <position position="156"/>
    </location>
</feature>
<evidence type="ECO:0000256" key="7">
    <source>
        <dbReference type="ARBA" id="ARBA00023160"/>
    </source>
</evidence>
<dbReference type="EMBL" id="FQXV01000003">
    <property type="protein sequence ID" value="SHH86484.1"/>
    <property type="molecule type" value="Genomic_DNA"/>
</dbReference>
<dbReference type="PRINTS" id="PR00081">
    <property type="entry name" value="GDHRDH"/>
</dbReference>
<evidence type="ECO:0000256" key="8">
    <source>
        <dbReference type="PIRNR" id="PIRNR000094"/>
    </source>
</evidence>
<feature type="binding site" evidence="11">
    <location>
        <position position="93"/>
    </location>
    <ligand>
        <name>NAD(+)</name>
        <dbReference type="ChEBI" id="CHEBI:57540"/>
    </ligand>
</feature>
<dbReference type="EC" id="1.3.1.9" evidence="8"/>
<comment type="catalytic activity">
    <reaction evidence="8">
        <text>a 2,3-saturated acyl-[ACP] + NAD(+) = a (2E)-enoyl-[ACP] + NADH + H(+)</text>
        <dbReference type="Rhea" id="RHEA:10240"/>
        <dbReference type="Rhea" id="RHEA-COMP:9925"/>
        <dbReference type="Rhea" id="RHEA-COMP:9926"/>
        <dbReference type="ChEBI" id="CHEBI:15378"/>
        <dbReference type="ChEBI" id="CHEBI:57540"/>
        <dbReference type="ChEBI" id="CHEBI:57945"/>
        <dbReference type="ChEBI" id="CHEBI:78784"/>
        <dbReference type="ChEBI" id="CHEBI:78785"/>
        <dbReference type="EC" id="1.3.1.9"/>
    </reaction>
</comment>
<dbReference type="InterPro" id="IPR014358">
    <property type="entry name" value="Enoyl-ACP_Rdtase_NADH"/>
</dbReference>
<evidence type="ECO:0000256" key="10">
    <source>
        <dbReference type="PIRSR" id="PIRSR000094-2"/>
    </source>
</evidence>
<dbReference type="PIRSF" id="PIRSF000094">
    <property type="entry name" value="Enoyl-ACP_rdct"/>
    <property type="match status" value="1"/>
</dbReference>
<keyword evidence="3 8" id="KW-0444">Lipid biosynthesis</keyword>
<protein>
    <recommendedName>
        <fullName evidence="8">Enoyl-[acyl-carrier-protein] reductase [NADH]</fullName>
        <ecNumber evidence="8">1.3.1.9</ecNumber>
    </recommendedName>
</protein>
<proteinExistence type="inferred from homology"/>
<dbReference type="OrthoDB" id="9803628at2"/>
<dbReference type="Pfam" id="PF13561">
    <property type="entry name" value="adh_short_C2"/>
    <property type="match status" value="1"/>
</dbReference>
<keyword evidence="5 8" id="KW-0560">Oxidoreductase</keyword>
<organism evidence="12 13">
    <name type="scientific">Sporobacter termitidis DSM 10068</name>
    <dbReference type="NCBI Taxonomy" id="1123282"/>
    <lineage>
        <taxon>Bacteria</taxon>
        <taxon>Bacillati</taxon>
        <taxon>Bacillota</taxon>
        <taxon>Clostridia</taxon>
        <taxon>Eubacteriales</taxon>
        <taxon>Oscillospiraceae</taxon>
        <taxon>Sporobacter</taxon>
    </lineage>
</organism>
<keyword evidence="8 11" id="KW-0520">NAD</keyword>
<dbReference type="RefSeq" id="WP_073076800.1">
    <property type="nucleotide sequence ID" value="NZ_FQXV01000003.1"/>
</dbReference>
<feature type="binding site" evidence="11">
    <location>
        <begin position="192"/>
        <end position="196"/>
    </location>
    <ligand>
        <name>NAD(+)</name>
        <dbReference type="ChEBI" id="CHEBI:57540"/>
    </ligand>
</feature>
<evidence type="ECO:0000256" key="2">
    <source>
        <dbReference type="ARBA" id="ARBA00009233"/>
    </source>
</evidence>
<comment type="similarity">
    <text evidence="2 8">Belongs to the short-chain dehydrogenases/reductases (SDR) family. FabI subfamily.</text>
</comment>
<keyword evidence="4" id="KW-0276">Fatty acid metabolism</keyword>
<feature type="active site" description="Proton acceptor" evidence="9">
    <location>
        <position position="146"/>
    </location>
</feature>
<dbReference type="GO" id="GO:0006633">
    <property type="term" value="P:fatty acid biosynthetic process"/>
    <property type="evidence" value="ECO:0007669"/>
    <property type="project" value="UniProtKB-KW"/>
</dbReference>
<keyword evidence="6" id="KW-0443">Lipid metabolism</keyword>
<dbReference type="FunFam" id="1.10.8.400:FF:000001">
    <property type="entry name" value="Enoyl-[acyl-carrier-protein] reductase [NADH]"/>
    <property type="match status" value="1"/>
</dbReference>
<dbReference type="InterPro" id="IPR036291">
    <property type="entry name" value="NAD(P)-bd_dom_sf"/>
</dbReference>
<dbReference type="AlphaFoldDB" id="A0A1M5WH06"/>
<name>A0A1M5WH06_9FIRM</name>
<gene>
    <name evidence="12" type="ORF">SAMN02745823_01255</name>
</gene>
<evidence type="ECO:0000256" key="3">
    <source>
        <dbReference type="ARBA" id="ARBA00022516"/>
    </source>
</evidence>
<dbReference type="Gene3D" id="3.40.50.720">
    <property type="entry name" value="NAD(P)-binding Rossmann-like Domain"/>
    <property type="match status" value="1"/>
</dbReference>
<dbReference type="STRING" id="1123282.SAMN02745823_01255"/>
<dbReference type="PANTHER" id="PTHR43159:SF2">
    <property type="entry name" value="ENOYL-[ACYL-CARRIER-PROTEIN] REDUCTASE [NADH], CHLOROPLASTIC"/>
    <property type="match status" value="1"/>
</dbReference>
<dbReference type="SUPFAM" id="SSF51735">
    <property type="entry name" value="NAD(P)-binding Rossmann-fold domains"/>
    <property type="match status" value="1"/>
</dbReference>
<reference evidence="12 13" key="1">
    <citation type="submission" date="2016-11" db="EMBL/GenBank/DDBJ databases">
        <authorList>
            <person name="Jaros S."/>
            <person name="Januszkiewicz K."/>
            <person name="Wedrychowicz H."/>
        </authorList>
    </citation>
    <scope>NUCLEOTIDE SEQUENCE [LARGE SCALE GENOMIC DNA]</scope>
    <source>
        <strain evidence="12 13">DSM 10068</strain>
    </source>
</reference>
<evidence type="ECO:0000256" key="1">
    <source>
        <dbReference type="ARBA" id="ARBA00005194"/>
    </source>
</evidence>
<evidence type="ECO:0000256" key="6">
    <source>
        <dbReference type="ARBA" id="ARBA00023098"/>
    </source>
</evidence>
<dbReference type="PANTHER" id="PTHR43159">
    <property type="entry name" value="ENOYL-[ACYL-CARRIER-PROTEIN] REDUCTASE"/>
    <property type="match status" value="1"/>
</dbReference>
<evidence type="ECO:0000256" key="11">
    <source>
        <dbReference type="PIRSR" id="PIRSR000094-3"/>
    </source>
</evidence>
<dbReference type="Proteomes" id="UP000183995">
    <property type="component" value="Unassembled WGS sequence"/>
</dbReference>
<keyword evidence="7 8" id="KW-0275">Fatty acid biosynthesis</keyword>
<feature type="binding site" evidence="11">
    <location>
        <position position="41"/>
    </location>
    <ligand>
        <name>NAD(+)</name>
        <dbReference type="ChEBI" id="CHEBI:57540"/>
    </ligand>
</feature>
<feature type="binding site" evidence="11">
    <location>
        <begin position="20"/>
        <end position="21"/>
    </location>
    <ligand>
        <name>NAD(+)</name>
        <dbReference type="ChEBI" id="CHEBI:57540"/>
    </ligand>
</feature>
<evidence type="ECO:0000256" key="9">
    <source>
        <dbReference type="PIRSR" id="PIRSR000094-1"/>
    </source>
</evidence>
<keyword evidence="13" id="KW-1185">Reference proteome</keyword>
<feature type="binding site" evidence="10">
    <location>
        <position position="96"/>
    </location>
    <ligand>
        <name>substrate</name>
    </ligand>
</feature>
<dbReference type="CDD" id="cd05372">
    <property type="entry name" value="ENR_SDR"/>
    <property type="match status" value="1"/>
</dbReference>
<evidence type="ECO:0000256" key="5">
    <source>
        <dbReference type="ARBA" id="ARBA00023002"/>
    </source>
</evidence>
<accession>A0A1M5WH06</accession>
<sequence>MGTLLQNKNIVIMGLRNKWSIAWGIAQAAAGEGAGLIFTCQSDREKEETEKLTAELGKFPVYICDISADENINEVFDVIRERHGVLHGVVHAIAHANPEDLSNDFVYTSRAGFLHALDVSAYSLVAVARKARELMTEGGSIVTLTYMGSEKVFGGYNVMGVTKAALEASVRYLASDLGPSGIRVNAISAGPIKTMSARGVKNFSNILSVVEEKAPLRRDVTKEDIGSACLFLLSDLSGGMTGEVTHVDCGFNVMGI</sequence>
<evidence type="ECO:0000313" key="12">
    <source>
        <dbReference type="EMBL" id="SHH86484.1"/>
    </source>
</evidence>
<feature type="binding site" evidence="11">
    <location>
        <position position="14"/>
    </location>
    <ligand>
        <name>NAD(+)</name>
        <dbReference type="ChEBI" id="CHEBI:57540"/>
    </ligand>
</feature>
<feature type="binding site" evidence="11">
    <location>
        <position position="163"/>
    </location>
    <ligand>
        <name>NAD(+)</name>
        <dbReference type="ChEBI" id="CHEBI:57540"/>
    </ligand>
</feature>